<gene>
    <name evidence="2" type="ORF">ENV17_01900</name>
</gene>
<proteinExistence type="predicted"/>
<dbReference type="InterPro" id="IPR036237">
    <property type="entry name" value="Xyl_isomerase-like_sf"/>
</dbReference>
<feature type="domain" description="Xylose isomerase-like TIM barrel" evidence="1">
    <location>
        <begin position="56"/>
        <end position="283"/>
    </location>
</feature>
<dbReference type="PANTHER" id="PTHR12110">
    <property type="entry name" value="HYDROXYPYRUVATE ISOMERASE"/>
    <property type="match status" value="1"/>
</dbReference>
<dbReference type="Pfam" id="PF01261">
    <property type="entry name" value="AP_endonuc_2"/>
    <property type="match status" value="1"/>
</dbReference>
<dbReference type="AlphaFoldDB" id="A0A7C4FAP3"/>
<evidence type="ECO:0000259" key="1">
    <source>
        <dbReference type="Pfam" id="PF01261"/>
    </source>
</evidence>
<sequence>MLAVQAKVKGVEAAVKLPWRVSIVGFMANPRVLQGDLEAVKETFRTLTSDSFFDIIEVQPLPEEAWSVAKSIADQRGVEIALGLQPYVLTRGVNPSTLDEDARRKSVATILEEVRKARERGVTKVAFCSGPDPGPADRGAAMDALVKSLREICAASQKLGVTVILETFDRDWDRKQLIGPIAEAVKVAEQVREEYGNFGLLWDLSHGPLLNETPSALKTAEEYLVHVHIGCAKRLPEGRLVDWHPGFYRPGAINGVEEVRELLKVLLEIGYRGIIGFEVKPEEGQHWLEPVMSAKGVLYTAFSQLVESW</sequence>
<dbReference type="Gene3D" id="3.20.20.150">
    <property type="entry name" value="Divalent-metal-dependent TIM barrel enzymes"/>
    <property type="match status" value="1"/>
</dbReference>
<reference evidence="2" key="1">
    <citation type="journal article" date="2020" name="mSystems">
        <title>Genome- and Community-Level Interaction Insights into Carbon Utilization and Element Cycling Functions of Hydrothermarchaeota in Hydrothermal Sediment.</title>
        <authorList>
            <person name="Zhou Z."/>
            <person name="Liu Y."/>
            <person name="Xu W."/>
            <person name="Pan J."/>
            <person name="Luo Z.H."/>
            <person name="Li M."/>
        </authorList>
    </citation>
    <scope>NUCLEOTIDE SEQUENCE [LARGE SCALE GENOMIC DNA]</scope>
    <source>
        <strain evidence="2">SpSt-735</strain>
    </source>
</reference>
<dbReference type="InterPro" id="IPR013022">
    <property type="entry name" value="Xyl_isomerase-like_TIM-brl"/>
</dbReference>
<dbReference type="InterPro" id="IPR050312">
    <property type="entry name" value="IolE/XylAMocC-like"/>
</dbReference>
<dbReference type="EMBL" id="DTFI01000051">
    <property type="protein sequence ID" value="HGI43126.1"/>
    <property type="molecule type" value="Genomic_DNA"/>
</dbReference>
<evidence type="ECO:0000313" key="2">
    <source>
        <dbReference type="EMBL" id="HGI43126.1"/>
    </source>
</evidence>
<accession>A0A7C4FAP3</accession>
<keyword evidence="2" id="KW-0413">Isomerase</keyword>
<protein>
    <submittedName>
        <fullName evidence="2">Sugar phosphate isomerase/epimerase</fullName>
    </submittedName>
</protein>
<dbReference type="SUPFAM" id="SSF51658">
    <property type="entry name" value="Xylose isomerase-like"/>
    <property type="match status" value="1"/>
</dbReference>
<name>A0A7C4FAP3_THEPE</name>
<dbReference type="GO" id="GO:0016853">
    <property type="term" value="F:isomerase activity"/>
    <property type="evidence" value="ECO:0007669"/>
    <property type="project" value="UniProtKB-KW"/>
</dbReference>
<organism evidence="2">
    <name type="scientific">Thermofilum pendens</name>
    <dbReference type="NCBI Taxonomy" id="2269"/>
    <lineage>
        <taxon>Archaea</taxon>
        <taxon>Thermoproteota</taxon>
        <taxon>Thermoprotei</taxon>
        <taxon>Thermofilales</taxon>
        <taxon>Thermofilaceae</taxon>
        <taxon>Thermofilum</taxon>
    </lineage>
</organism>
<dbReference type="PANTHER" id="PTHR12110:SF21">
    <property type="entry name" value="XYLOSE ISOMERASE-LIKE TIM BARREL DOMAIN-CONTAINING PROTEIN"/>
    <property type="match status" value="1"/>
</dbReference>
<comment type="caution">
    <text evidence="2">The sequence shown here is derived from an EMBL/GenBank/DDBJ whole genome shotgun (WGS) entry which is preliminary data.</text>
</comment>